<keyword evidence="2" id="KW-1133">Transmembrane helix</keyword>
<keyword evidence="4" id="KW-1185">Reference proteome</keyword>
<name>A0A813EF85_POLGL</name>
<evidence type="ECO:0000256" key="2">
    <source>
        <dbReference type="SAM" id="Phobius"/>
    </source>
</evidence>
<dbReference type="Proteomes" id="UP000654075">
    <property type="component" value="Unassembled WGS sequence"/>
</dbReference>
<organism evidence="3 4">
    <name type="scientific">Polarella glacialis</name>
    <name type="common">Dinoflagellate</name>
    <dbReference type="NCBI Taxonomy" id="89957"/>
    <lineage>
        <taxon>Eukaryota</taxon>
        <taxon>Sar</taxon>
        <taxon>Alveolata</taxon>
        <taxon>Dinophyceae</taxon>
        <taxon>Suessiales</taxon>
        <taxon>Suessiaceae</taxon>
        <taxon>Polarella</taxon>
    </lineage>
</organism>
<keyword evidence="2" id="KW-0812">Transmembrane</keyword>
<dbReference type="AlphaFoldDB" id="A0A813EF85"/>
<feature type="region of interest" description="Disordered" evidence="1">
    <location>
        <begin position="13"/>
        <end position="32"/>
    </location>
</feature>
<dbReference type="OrthoDB" id="442657at2759"/>
<dbReference type="EMBL" id="CAJNNV010010949">
    <property type="protein sequence ID" value="CAE8599283.1"/>
    <property type="molecule type" value="Genomic_DNA"/>
</dbReference>
<feature type="transmembrane region" description="Helical" evidence="2">
    <location>
        <begin position="83"/>
        <end position="102"/>
    </location>
</feature>
<accession>A0A813EF85</accession>
<keyword evidence="2" id="KW-0472">Membrane</keyword>
<reference evidence="3" key="1">
    <citation type="submission" date="2021-02" db="EMBL/GenBank/DDBJ databases">
        <authorList>
            <person name="Dougan E. K."/>
            <person name="Rhodes N."/>
            <person name="Thang M."/>
            <person name="Chan C."/>
        </authorList>
    </citation>
    <scope>NUCLEOTIDE SEQUENCE</scope>
</reference>
<evidence type="ECO:0000313" key="3">
    <source>
        <dbReference type="EMBL" id="CAE8599283.1"/>
    </source>
</evidence>
<comment type="caution">
    <text evidence="3">The sequence shown here is derived from an EMBL/GenBank/DDBJ whole genome shotgun (WGS) entry which is preliminary data.</text>
</comment>
<proteinExistence type="predicted"/>
<protein>
    <submittedName>
        <fullName evidence="3">Uncharacterized protein</fullName>
    </submittedName>
</protein>
<gene>
    <name evidence="3" type="ORF">PGLA1383_LOCUS17643</name>
</gene>
<sequence>MKELREQWLLRDTTANNNNNNNNEPKAKKATTTTTNNNLEAARAALRIAVAALLPTASAAQMTVYEPTPDSYFNEALGDKIRYSMDTIAFVGGLCAIAYAVWMCCKTAGFAYKHGYQGAVCYVFGIYFDKECQTDAPPTTTTTTTTAGEIVIACDRRGVVATEVYHTPICHHATDLTNGKKLFACKKCG</sequence>
<evidence type="ECO:0000313" key="4">
    <source>
        <dbReference type="Proteomes" id="UP000654075"/>
    </source>
</evidence>
<evidence type="ECO:0000256" key="1">
    <source>
        <dbReference type="SAM" id="MobiDB-lite"/>
    </source>
</evidence>